<dbReference type="EMBL" id="NPZB01000001">
    <property type="protein sequence ID" value="PNS09747.1"/>
    <property type="molecule type" value="Genomic_DNA"/>
</dbReference>
<evidence type="ECO:0000313" key="3">
    <source>
        <dbReference type="Proteomes" id="UP000236220"/>
    </source>
</evidence>
<dbReference type="OrthoDB" id="5974211at2"/>
<proteinExistence type="predicted"/>
<keyword evidence="1" id="KW-1133">Transmembrane helix</keyword>
<organism evidence="2 3">
    <name type="scientific">Solilutibacter silvestris</name>
    <dbReference type="NCBI Taxonomy" id="1645665"/>
    <lineage>
        <taxon>Bacteria</taxon>
        <taxon>Pseudomonadati</taxon>
        <taxon>Pseudomonadota</taxon>
        <taxon>Gammaproteobacteria</taxon>
        <taxon>Lysobacterales</taxon>
        <taxon>Lysobacteraceae</taxon>
        <taxon>Solilutibacter</taxon>
    </lineage>
</organism>
<accession>A0A2K1Q467</accession>
<protein>
    <recommendedName>
        <fullName evidence="4">PH domain-containing protein</fullName>
    </recommendedName>
</protein>
<dbReference type="RefSeq" id="WP_129588380.1">
    <property type="nucleotide sequence ID" value="NZ_NPZB01000001.1"/>
</dbReference>
<evidence type="ECO:0008006" key="4">
    <source>
        <dbReference type="Google" id="ProtNLM"/>
    </source>
</evidence>
<feature type="transmembrane region" description="Helical" evidence="1">
    <location>
        <begin position="12"/>
        <end position="27"/>
    </location>
</feature>
<keyword evidence="1" id="KW-0812">Transmembrane</keyword>
<keyword evidence="1" id="KW-0472">Membrane</keyword>
<feature type="transmembrane region" description="Helical" evidence="1">
    <location>
        <begin position="33"/>
        <end position="54"/>
    </location>
</feature>
<reference evidence="2 3" key="1">
    <citation type="submission" date="2017-08" db="EMBL/GenBank/DDBJ databases">
        <title>Lysobacter sylvestris genome.</title>
        <authorList>
            <person name="Zhang D.-C."/>
            <person name="Albuquerque L."/>
            <person name="Franca L."/>
            <person name="Froufe H.J.C."/>
            <person name="Barroso C."/>
            <person name="Egas C."/>
            <person name="Da Costa M."/>
            <person name="Margesin R."/>
        </authorList>
    </citation>
    <scope>NUCLEOTIDE SEQUENCE [LARGE SCALE GENOMIC DNA]</scope>
    <source>
        <strain evidence="2 3">AM20-91</strain>
    </source>
</reference>
<comment type="caution">
    <text evidence="2">The sequence shown here is derived from an EMBL/GenBank/DDBJ whole genome shotgun (WGS) entry which is preliminary data.</text>
</comment>
<keyword evidence="3" id="KW-1185">Reference proteome</keyword>
<sequence length="153" mass="16952">MQLKPRTWTNQLRLLGLAIIVAAGLTLQKHSIAGWVCVALLAILFIAVVLNAVLPGSSYLRLEPSGMTIRSAYRDHRYSWTDISEFFVVPIGGRQMVCWHYSPSYKGQKALRALSKNVTGVDAGLPDTYGYSATDLAQLLNQWRVQYGGARPN</sequence>
<dbReference type="AlphaFoldDB" id="A0A2K1Q467"/>
<name>A0A2K1Q467_9GAMM</name>
<evidence type="ECO:0000256" key="1">
    <source>
        <dbReference type="SAM" id="Phobius"/>
    </source>
</evidence>
<evidence type="ECO:0000313" key="2">
    <source>
        <dbReference type="EMBL" id="PNS09747.1"/>
    </source>
</evidence>
<gene>
    <name evidence="2" type="ORF">Lysil_1376</name>
</gene>
<dbReference type="Proteomes" id="UP000236220">
    <property type="component" value="Unassembled WGS sequence"/>
</dbReference>